<dbReference type="AlphaFoldDB" id="A0A453EZ79"/>
<reference evidence="2" key="4">
    <citation type="submission" date="2019-03" db="UniProtKB">
        <authorList>
            <consortium name="EnsemblPlants"/>
        </authorList>
    </citation>
    <scope>IDENTIFICATION</scope>
</reference>
<reference evidence="3" key="2">
    <citation type="journal article" date="2017" name="Nat. Plants">
        <title>The Aegilops tauschii genome reveals multiple impacts of transposons.</title>
        <authorList>
            <person name="Zhao G."/>
            <person name="Zou C."/>
            <person name="Li K."/>
            <person name="Wang K."/>
            <person name="Li T."/>
            <person name="Gao L."/>
            <person name="Zhang X."/>
            <person name="Wang H."/>
            <person name="Yang Z."/>
            <person name="Liu X."/>
            <person name="Jiang W."/>
            <person name="Mao L."/>
            <person name="Kong X."/>
            <person name="Jiao Y."/>
            <person name="Jia J."/>
        </authorList>
    </citation>
    <scope>NUCLEOTIDE SEQUENCE [LARGE SCALE GENOMIC DNA]</scope>
    <source>
        <strain evidence="3">cv. AL8/78</strain>
    </source>
</reference>
<evidence type="ECO:0000256" key="1">
    <source>
        <dbReference type="SAM" id="MobiDB-lite"/>
    </source>
</evidence>
<keyword evidence="3" id="KW-1185">Reference proteome</keyword>
<feature type="region of interest" description="Disordered" evidence="1">
    <location>
        <begin position="109"/>
        <end position="132"/>
    </location>
</feature>
<reference evidence="2" key="3">
    <citation type="journal article" date="2017" name="Nature">
        <title>Genome sequence of the progenitor of the wheat D genome Aegilops tauschii.</title>
        <authorList>
            <person name="Luo M.C."/>
            <person name="Gu Y.Q."/>
            <person name="Puiu D."/>
            <person name="Wang H."/>
            <person name="Twardziok S.O."/>
            <person name="Deal K.R."/>
            <person name="Huo N."/>
            <person name="Zhu T."/>
            <person name="Wang L."/>
            <person name="Wang Y."/>
            <person name="McGuire P.E."/>
            <person name="Liu S."/>
            <person name="Long H."/>
            <person name="Ramasamy R.K."/>
            <person name="Rodriguez J.C."/>
            <person name="Van S.L."/>
            <person name="Yuan L."/>
            <person name="Wang Z."/>
            <person name="Xia Z."/>
            <person name="Xiao L."/>
            <person name="Anderson O.D."/>
            <person name="Ouyang S."/>
            <person name="Liang Y."/>
            <person name="Zimin A.V."/>
            <person name="Pertea G."/>
            <person name="Qi P."/>
            <person name="Bennetzen J.L."/>
            <person name="Dai X."/>
            <person name="Dawson M.W."/>
            <person name="Muller H.G."/>
            <person name="Kugler K."/>
            <person name="Rivarola-Duarte L."/>
            <person name="Spannagl M."/>
            <person name="Mayer K.F.X."/>
            <person name="Lu F.H."/>
            <person name="Bevan M.W."/>
            <person name="Leroy P."/>
            <person name="Li P."/>
            <person name="You F.M."/>
            <person name="Sun Q."/>
            <person name="Liu Z."/>
            <person name="Lyons E."/>
            <person name="Wicker T."/>
            <person name="Salzberg S.L."/>
            <person name="Devos K.M."/>
            <person name="Dvorak J."/>
        </authorList>
    </citation>
    <scope>NUCLEOTIDE SEQUENCE [LARGE SCALE GENOMIC DNA]</scope>
    <source>
        <strain evidence="2">cv. AL8/78</strain>
    </source>
</reference>
<reference evidence="2" key="5">
    <citation type="journal article" date="2021" name="G3 (Bethesda)">
        <title>Aegilops tauschii genome assembly Aet v5.0 features greater sequence contiguity and improved annotation.</title>
        <authorList>
            <person name="Wang L."/>
            <person name="Zhu T."/>
            <person name="Rodriguez J.C."/>
            <person name="Deal K.R."/>
            <person name="Dubcovsky J."/>
            <person name="McGuire P.E."/>
            <person name="Lux T."/>
            <person name="Spannagl M."/>
            <person name="Mayer K.F.X."/>
            <person name="Baldrich P."/>
            <person name="Meyers B.C."/>
            <person name="Huo N."/>
            <person name="Gu Y.Q."/>
            <person name="Zhou H."/>
            <person name="Devos K.M."/>
            <person name="Bennetzen J.L."/>
            <person name="Unver T."/>
            <person name="Budak H."/>
            <person name="Gulick P.J."/>
            <person name="Galiba G."/>
            <person name="Kalapos B."/>
            <person name="Nelson D.R."/>
            <person name="Li P."/>
            <person name="You F.M."/>
            <person name="Luo M.C."/>
            <person name="Dvorak J."/>
        </authorList>
    </citation>
    <scope>NUCLEOTIDE SEQUENCE [LARGE SCALE GENOMIC DNA]</scope>
    <source>
        <strain evidence="2">cv. AL8/78</strain>
    </source>
</reference>
<feature type="compositionally biased region" description="Polar residues" evidence="1">
    <location>
        <begin position="120"/>
        <end position="132"/>
    </location>
</feature>
<reference evidence="3" key="1">
    <citation type="journal article" date="2014" name="Science">
        <title>Ancient hybridizations among the ancestral genomes of bread wheat.</title>
        <authorList>
            <consortium name="International Wheat Genome Sequencing Consortium,"/>
            <person name="Marcussen T."/>
            <person name="Sandve S.R."/>
            <person name="Heier L."/>
            <person name="Spannagl M."/>
            <person name="Pfeifer M."/>
            <person name="Jakobsen K.S."/>
            <person name="Wulff B.B."/>
            <person name="Steuernagel B."/>
            <person name="Mayer K.F."/>
            <person name="Olsen O.A."/>
        </authorList>
    </citation>
    <scope>NUCLEOTIDE SEQUENCE [LARGE SCALE GENOMIC DNA]</scope>
    <source>
        <strain evidence="3">cv. AL8/78</strain>
    </source>
</reference>
<sequence length="132" mass="13826">QVTTQPPLPSAPTRSQEAPSAPPPPGRREPPAFPTPTPTDQAMAVEAMAEKNTGAGAGAAGGVAPESGDRRSRFRRICVYCGSAKGRKASYQDAAVELGKELRWRGASTWSTEEAPLGSWASSPTQSMMEDA</sequence>
<dbReference type="Gramene" id="AET3Gv20522700.10">
    <property type="protein sequence ID" value="AET3Gv20522700.10"/>
    <property type="gene ID" value="AET3Gv20522700"/>
</dbReference>
<evidence type="ECO:0000313" key="3">
    <source>
        <dbReference type="Proteomes" id="UP000015105"/>
    </source>
</evidence>
<proteinExistence type="predicted"/>
<dbReference type="Proteomes" id="UP000015105">
    <property type="component" value="Chromosome 3D"/>
</dbReference>
<dbReference type="Gene3D" id="3.40.50.450">
    <property type="match status" value="1"/>
</dbReference>
<feature type="region of interest" description="Disordered" evidence="1">
    <location>
        <begin position="1"/>
        <end position="41"/>
    </location>
</feature>
<dbReference type="SUPFAM" id="SSF102405">
    <property type="entry name" value="MCP/YpsA-like"/>
    <property type="match status" value="1"/>
</dbReference>
<protein>
    <submittedName>
        <fullName evidence="2">Uncharacterized protein</fullName>
    </submittedName>
</protein>
<feature type="compositionally biased region" description="Pro residues" evidence="1">
    <location>
        <begin position="1"/>
        <end position="10"/>
    </location>
</feature>
<dbReference type="EnsemblPlants" id="AET3Gv20522700.10">
    <property type="protein sequence ID" value="AET3Gv20522700.10"/>
    <property type="gene ID" value="AET3Gv20522700"/>
</dbReference>
<evidence type="ECO:0000313" key="2">
    <source>
        <dbReference type="EnsemblPlants" id="AET3Gv20522700.10"/>
    </source>
</evidence>
<organism evidence="2 3">
    <name type="scientific">Aegilops tauschii subsp. strangulata</name>
    <name type="common">Goatgrass</name>
    <dbReference type="NCBI Taxonomy" id="200361"/>
    <lineage>
        <taxon>Eukaryota</taxon>
        <taxon>Viridiplantae</taxon>
        <taxon>Streptophyta</taxon>
        <taxon>Embryophyta</taxon>
        <taxon>Tracheophyta</taxon>
        <taxon>Spermatophyta</taxon>
        <taxon>Magnoliopsida</taxon>
        <taxon>Liliopsida</taxon>
        <taxon>Poales</taxon>
        <taxon>Poaceae</taxon>
        <taxon>BOP clade</taxon>
        <taxon>Pooideae</taxon>
        <taxon>Triticodae</taxon>
        <taxon>Triticeae</taxon>
        <taxon>Triticinae</taxon>
        <taxon>Aegilops</taxon>
    </lineage>
</organism>
<feature type="compositionally biased region" description="Pro residues" evidence="1">
    <location>
        <begin position="20"/>
        <end position="37"/>
    </location>
</feature>
<name>A0A453EZ79_AEGTS</name>
<accession>A0A453EZ79</accession>